<dbReference type="SUPFAM" id="SSF50249">
    <property type="entry name" value="Nucleic acid-binding proteins"/>
    <property type="match status" value="1"/>
</dbReference>
<reference evidence="3 4" key="1">
    <citation type="submission" date="2019-09" db="EMBL/GenBank/DDBJ databases">
        <title>Taxonomic organization of the family Brucellaceae based on a phylogenomic approach.</title>
        <authorList>
            <person name="Leclercq S."/>
            <person name="Cloeckaert A."/>
            <person name="Zygmunt M.S."/>
        </authorList>
    </citation>
    <scope>NUCLEOTIDE SEQUENCE [LARGE SCALE GENOMIC DNA]</scope>
    <source>
        <strain evidence="3 4">WS1830</strain>
    </source>
</reference>
<keyword evidence="1 2" id="KW-0238">DNA-binding</keyword>
<evidence type="ECO:0000256" key="2">
    <source>
        <dbReference type="PROSITE-ProRule" id="PRU00252"/>
    </source>
</evidence>
<dbReference type="EMBL" id="WBVX01000024">
    <property type="protein sequence ID" value="KAB2681145.1"/>
    <property type="molecule type" value="Genomic_DNA"/>
</dbReference>
<accession>A0A6L3YD43</accession>
<dbReference type="InterPro" id="IPR000424">
    <property type="entry name" value="Primosome_PriB/ssb"/>
</dbReference>
<comment type="caution">
    <text evidence="3">The sequence shown here is derived from an EMBL/GenBank/DDBJ whole genome shotgun (WGS) entry which is preliminary data.</text>
</comment>
<dbReference type="RefSeq" id="WP_151610576.1">
    <property type="nucleotide sequence ID" value="NZ_WBVX01000024.1"/>
</dbReference>
<dbReference type="AlphaFoldDB" id="A0A6L3YD43"/>
<evidence type="ECO:0000256" key="1">
    <source>
        <dbReference type="ARBA" id="ARBA00023125"/>
    </source>
</evidence>
<dbReference type="Gene3D" id="2.40.50.140">
    <property type="entry name" value="Nucleic acid-binding proteins"/>
    <property type="match status" value="1"/>
</dbReference>
<dbReference type="PROSITE" id="PS50935">
    <property type="entry name" value="SSB"/>
    <property type="match status" value="1"/>
</dbReference>
<protein>
    <submittedName>
        <fullName evidence="3">Single-stranded DNA-binding protein</fullName>
    </submittedName>
</protein>
<gene>
    <name evidence="3" type="ORF">F9L08_19800</name>
</gene>
<organism evidence="3 4">
    <name type="scientific">Brucella tritici</name>
    <dbReference type="NCBI Taxonomy" id="94626"/>
    <lineage>
        <taxon>Bacteria</taxon>
        <taxon>Pseudomonadati</taxon>
        <taxon>Pseudomonadota</taxon>
        <taxon>Alphaproteobacteria</taxon>
        <taxon>Hyphomicrobiales</taxon>
        <taxon>Brucellaceae</taxon>
        <taxon>Brucella/Ochrobactrum group</taxon>
        <taxon>Brucella</taxon>
    </lineage>
</organism>
<sequence length="107" mass="11870">MKTINRFMVNGNIGAINRFEKATKINVATDNSWIDEKGVRQESTDWVTVTVLDERIADYVSENANPGDAIVATGKMKNTSFKRGNDTVYNTDLIANVVNVFPKGSTR</sequence>
<dbReference type="Pfam" id="PF00436">
    <property type="entry name" value="SSB"/>
    <property type="match status" value="1"/>
</dbReference>
<proteinExistence type="predicted"/>
<evidence type="ECO:0000313" key="4">
    <source>
        <dbReference type="Proteomes" id="UP000481643"/>
    </source>
</evidence>
<dbReference type="Proteomes" id="UP000481643">
    <property type="component" value="Unassembled WGS sequence"/>
</dbReference>
<dbReference type="GO" id="GO:0003697">
    <property type="term" value="F:single-stranded DNA binding"/>
    <property type="evidence" value="ECO:0007669"/>
    <property type="project" value="InterPro"/>
</dbReference>
<name>A0A6L3YD43_9HYPH</name>
<dbReference type="InterPro" id="IPR012340">
    <property type="entry name" value="NA-bd_OB-fold"/>
</dbReference>
<evidence type="ECO:0000313" key="3">
    <source>
        <dbReference type="EMBL" id="KAB2681145.1"/>
    </source>
</evidence>